<name>A0ABS6JTS3_9BACI</name>
<reference evidence="1 2" key="1">
    <citation type="submission" date="2021-06" db="EMBL/GenBank/DDBJ databases">
        <title>Bacillus sp. RD4P76, an endophyte from a halophyte.</title>
        <authorList>
            <person name="Sun J.-Q."/>
        </authorList>
    </citation>
    <scope>NUCLEOTIDE SEQUENCE [LARGE SCALE GENOMIC DNA]</scope>
    <source>
        <strain evidence="1 2">JCM 17098</strain>
    </source>
</reference>
<dbReference type="EMBL" id="JAHQCR010000017">
    <property type="protein sequence ID" value="MBU9720540.1"/>
    <property type="molecule type" value="Genomic_DNA"/>
</dbReference>
<keyword evidence="2" id="KW-1185">Reference proteome</keyword>
<comment type="caution">
    <text evidence="1">The sequence shown here is derived from an EMBL/GenBank/DDBJ whole genome shotgun (WGS) entry which is preliminary data.</text>
</comment>
<dbReference type="RefSeq" id="WP_088075890.1">
    <property type="nucleotide sequence ID" value="NZ_JAHQCR010000017.1"/>
</dbReference>
<dbReference type="Proteomes" id="UP000790580">
    <property type="component" value="Unassembled WGS sequence"/>
</dbReference>
<gene>
    <name evidence="1" type="ORF">KS407_03665</name>
</gene>
<sequence length="196" mass="22714">MNLFDRNEAAEDFQYLLDQAGIDILINNHPSKALITTPLLNRIIDYDDRMVSTLDTIKRGDLVTYNDKPFMVITETEAKRNVTYKSIMRHCNYTIEIPGGTELVYIGDDWRGFPIYEERVTEWIDFPVIADNRKFDITGNEAINIPENQVIITVQNNEDTRDFSINDTFNVMGSEWNIIDVDKTKVGLLIWTAERI</sequence>
<organism evidence="1 2">
    <name type="scientific">Evansella alkalicola</name>
    <dbReference type="NCBI Taxonomy" id="745819"/>
    <lineage>
        <taxon>Bacteria</taxon>
        <taxon>Bacillati</taxon>
        <taxon>Bacillota</taxon>
        <taxon>Bacilli</taxon>
        <taxon>Bacillales</taxon>
        <taxon>Bacillaceae</taxon>
        <taxon>Evansella</taxon>
    </lineage>
</organism>
<protein>
    <submittedName>
        <fullName evidence="1">Ig domain-containing protein</fullName>
    </submittedName>
</protein>
<evidence type="ECO:0000313" key="2">
    <source>
        <dbReference type="Proteomes" id="UP000790580"/>
    </source>
</evidence>
<proteinExistence type="predicted"/>
<evidence type="ECO:0000313" key="1">
    <source>
        <dbReference type="EMBL" id="MBU9720540.1"/>
    </source>
</evidence>
<accession>A0ABS6JTS3</accession>